<evidence type="ECO:0000313" key="1">
    <source>
        <dbReference type="EMBL" id="GAQ82043.1"/>
    </source>
</evidence>
<name>A0A0U9HK83_KLENI</name>
<proteinExistence type="predicted"/>
<dbReference type="AlphaFoldDB" id="A0A0U9HK83"/>
<evidence type="ECO:0000313" key="2">
    <source>
        <dbReference type="Proteomes" id="UP000054558"/>
    </source>
</evidence>
<accession>A0A0U9HK83</accession>
<organism evidence="1 2">
    <name type="scientific">Klebsormidium nitens</name>
    <name type="common">Green alga</name>
    <name type="synonym">Ulothrix nitens</name>
    <dbReference type="NCBI Taxonomy" id="105231"/>
    <lineage>
        <taxon>Eukaryota</taxon>
        <taxon>Viridiplantae</taxon>
        <taxon>Streptophyta</taxon>
        <taxon>Klebsormidiophyceae</taxon>
        <taxon>Klebsormidiales</taxon>
        <taxon>Klebsormidiaceae</taxon>
        <taxon>Klebsormidium</taxon>
    </lineage>
</organism>
<dbReference type="EMBL" id="DF237047">
    <property type="protein sequence ID" value="GAQ82043.1"/>
    <property type="molecule type" value="Genomic_DNA"/>
</dbReference>
<dbReference type="Proteomes" id="UP000054558">
    <property type="component" value="Unassembled WGS sequence"/>
</dbReference>
<protein>
    <submittedName>
        <fullName evidence="1">Uncharacterized protein</fullName>
    </submittedName>
</protein>
<gene>
    <name evidence="1" type="ORF">KFL_000980300</name>
</gene>
<sequence length="80" mass="9179">MVELQLENLSPSFSAILERREPTSQRVYVLPTVMRKACLVQAALRLWHSIRGGAGVKAGRLRKGWLHDRYLTRLPQDAEH</sequence>
<reference evidence="1 2" key="1">
    <citation type="journal article" date="2014" name="Nat. Commun.">
        <title>Klebsormidium flaccidum genome reveals primary factors for plant terrestrial adaptation.</title>
        <authorList>
            <person name="Hori K."/>
            <person name="Maruyama F."/>
            <person name="Fujisawa T."/>
            <person name="Togashi T."/>
            <person name="Yamamoto N."/>
            <person name="Seo M."/>
            <person name="Sato S."/>
            <person name="Yamada T."/>
            <person name="Mori H."/>
            <person name="Tajima N."/>
            <person name="Moriyama T."/>
            <person name="Ikeuchi M."/>
            <person name="Watanabe M."/>
            <person name="Wada H."/>
            <person name="Kobayashi K."/>
            <person name="Saito M."/>
            <person name="Masuda T."/>
            <person name="Sasaki-Sekimoto Y."/>
            <person name="Mashiguchi K."/>
            <person name="Awai K."/>
            <person name="Shimojima M."/>
            <person name="Masuda S."/>
            <person name="Iwai M."/>
            <person name="Nobusawa T."/>
            <person name="Narise T."/>
            <person name="Kondo S."/>
            <person name="Saito H."/>
            <person name="Sato R."/>
            <person name="Murakawa M."/>
            <person name="Ihara Y."/>
            <person name="Oshima-Yamada Y."/>
            <person name="Ohtaka K."/>
            <person name="Satoh M."/>
            <person name="Sonobe K."/>
            <person name="Ishii M."/>
            <person name="Ohtani R."/>
            <person name="Kanamori-Sato M."/>
            <person name="Honoki R."/>
            <person name="Miyazaki D."/>
            <person name="Mochizuki H."/>
            <person name="Umetsu J."/>
            <person name="Higashi K."/>
            <person name="Shibata D."/>
            <person name="Kamiya Y."/>
            <person name="Sato N."/>
            <person name="Nakamura Y."/>
            <person name="Tabata S."/>
            <person name="Ida S."/>
            <person name="Kurokawa K."/>
            <person name="Ohta H."/>
        </authorList>
    </citation>
    <scope>NUCLEOTIDE SEQUENCE [LARGE SCALE GENOMIC DNA]</scope>
    <source>
        <strain evidence="1 2">NIES-2285</strain>
    </source>
</reference>
<keyword evidence="2" id="KW-1185">Reference proteome</keyword>